<organism evidence="2 3">
    <name type="scientific">Vreelandella sulfidaeris</name>
    <dbReference type="NCBI Taxonomy" id="115553"/>
    <lineage>
        <taxon>Bacteria</taxon>
        <taxon>Pseudomonadati</taxon>
        <taxon>Pseudomonadota</taxon>
        <taxon>Gammaproteobacteria</taxon>
        <taxon>Oceanospirillales</taxon>
        <taxon>Halomonadaceae</taxon>
        <taxon>Vreelandella</taxon>
    </lineage>
</organism>
<dbReference type="Pfam" id="PF16750">
    <property type="entry name" value="HK_sensor"/>
    <property type="match status" value="1"/>
</dbReference>
<protein>
    <recommendedName>
        <fullName evidence="1">Two-component histidine kinase sensor domain-containing protein</fullName>
    </recommendedName>
</protein>
<evidence type="ECO:0000313" key="2">
    <source>
        <dbReference type="EMBL" id="BBI63724.1"/>
    </source>
</evidence>
<evidence type="ECO:0000313" key="3">
    <source>
        <dbReference type="Proteomes" id="UP000320231"/>
    </source>
</evidence>
<accession>A0A455UL99</accession>
<gene>
    <name evidence="2" type="ORF">HSBAA_50300</name>
</gene>
<proteinExistence type="predicted"/>
<dbReference type="InterPro" id="IPR031930">
    <property type="entry name" value="HK_sensor"/>
</dbReference>
<name>A0A455UL99_9GAMM</name>
<feature type="domain" description="Two-component histidine kinase sensor" evidence="1">
    <location>
        <begin position="38"/>
        <end position="130"/>
    </location>
</feature>
<dbReference type="Proteomes" id="UP000320231">
    <property type="component" value="Chromosome"/>
</dbReference>
<evidence type="ECO:0000259" key="1">
    <source>
        <dbReference type="Pfam" id="PF16750"/>
    </source>
</evidence>
<dbReference type="InterPro" id="IPR038428">
    <property type="entry name" value="HK_sensor_dom_sf"/>
</dbReference>
<dbReference type="Gene3D" id="3.30.450.170">
    <property type="entry name" value="Two-component histidine kinase, sensor domain"/>
    <property type="match status" value="1"/>
</dbReference>
<dbReference type="AlphaFoldDB" id="A0A455UL99"/>
<sequence>MKQRLLWKLCGVVAVGGITLVLATSLLEKWAERQMSVIAPQHQRTLAAWGAKAEALYNAGDEEALAAWLEALQAQEDTWAAVVTSNVTPLAGGTLSAQFQEGYRLGRLIEWPIHLYFADNPIMDITFDGGIATFNHPTSAHAPWQPSKYGYLARKWADSTFNAARDCLVVIPTHYGPAALPA</sequence>
<dbReference type="KEGG" id="hsr:HSBAA_50300"/>
<dbReference type="EMBL" id="AP019514">
    <property type="protein sequence ID" value="BBI63724.1"/>
    <property type="molecule type" value="Genomic_DNA"/>
</dbReference>
<reference evidence="2 3" key="1">
    <citation type="journal article" date="2019" name="Microbiol. Resour. Announc.">
        <title>Complete Genome Sequence of Halomonas sulfidaeris Strain Esulfide1 Isolated from a Metal Sulfide Rock at a Depth of 2,200 Meters, Obtained Using Nanopore Sequencing.</title>
        <authorList>
            <person name="Saito M."/>
            <person name="Nishigata A."/>
            <person name="Galipon J."/>
            <person name="Arakawa K."/>
        </authorList>
    </citation>
    <scope>NUCLEOTIDE SEQUENCE [LARGE SCALE GENOMIC DNA]</scope>
    <source>
        <strain evidence="2 3">ATCC BAA-803</strain>
    </source>
</reference>